<dbReference type="InterPro" id="IPR036291">
    <property type="entry name" value="NAD(P)-bd_dom_sf"/>
</dbReference>
<evidence type="ECO:0000256" key="2">
    <source>
        <dbReference type="ARBA" id="ARBA00023002"/>
    </source>
</evidence>
<dbReference type="Pfam" id="PF01370">
    <property type="entry name" value="Epimerase"/>
    <property type="match status" value="1"/>
</dbReference>
<accession>A0ABY8QEH6</accession>
<reference evidence="5 6" key="1">
    <citation type="submission" date="2023-05" db="EMBL/GenBank/DDBJ databases">
        <title>YMD87, complete Genome.</title>
        <authorList>
            <person name="Zhang J."/>
            <person name="Xu X."/>
        </authorList>
    </citation>
    <scope>NUCLEOTIDE SEQUENCE [LARGE SCALE GENOMIC DNA]</scope>
    <source>
        <strain evidence="5 6">YMD87</strain>
    </source>
</reference>
<evidence type="ECO:0000256" key="3">
    <source>
        <dbReference type="ARBA" id="ARBA00023027"/>
    </source>
</evidence>
<name>A0ABY8QEH6_9RHOB</name>
<keyword evidence="6" id="KW-1185">Reference proteome</keyword>
<proteinExistence type="inferred from homology"/>
<organism evidence="5 6">
    <name type="scientific">Tropicibacter oceani</name>
    <dbReference type="NCBI Taxonomy" id="3058420"/>
    <lineage>
        <taxon>Bacteria</taxon>
        <taxon>Pseudomonadati</taxon>
        <taxon>Pseudomonadota</taxon>
        <taxon>Alphaproteobacteria</taxon>
        <taxon>Rhodobacterales</taxon>
        <taxon>Roseobacteraceae</taxon>
        <taxon>Tropicibacter</taxon>
    </lineage>
</organism>
<dbReference type="SUPFAM" id="SSF51735">
    <property type="entry name" value="NAD(P)-binding Rossmann-fold domains"/>
    <property type="match status" value="1"/>
</dbReference>
<keyword evidence="2" id="KW-0560">Oxidoreductase</keyword>
<keyword evidence="3" id="KW-0520">NAD</keyword>
<feature type="domain" description="NAD-dependent epimerase/dehydratase" evidence="4">
    <location>
        <begin position="8"/>
        <end position="169"/>
    </location>
</feature>
<gene>
    <name evidence="5" type="ORF">QF118_13795</name>
</gene>
<evidence type="ECO:0000313" key="6">
    <source>
        <dbReference type="Proteomes" id="UP001241605"/>
    </source>
</evidence>
<dbReference type="PANTHER" id="PTHR43103">
    <property type="entry name" value="NUCLEOSIDE-DIPHOSPHATE-SUGAR EPIMERASE"/>
    <property type="match status" value="1"/>
</dbReference>
<dbReference type="InterPro" id="IPR001509">
    <property type="entry name" value="Epimerase_deHydtase"/>
</dbReference>
<evidence type="ECO:0000259" key="4">
    <source>
        <dbReference type="Pfam" id="PF01370"/>
    </source>
</evidence>
<sequence length="268" mass="29377">MTKMNRLLITGANGGLGSVCRDRLGHLATTLRLNARKGLGDARPNEEIVYCDLGDKAAVEAMVEGCDGIVHMGGQSVEAKWDTIRNANIDGMFNLYEAARKSSTQPRIIFASSNHAIGFHKQSDRLDARSVTRPDGLYGVSKVFGEALASMYHDKFGIETASIRIGSCFPEPVNHRMLSTWMSYDDMVQLIERIFAVPRLGCPIIYGASANAASWWDNREVAYLGWQPKDSSEVFRAKIDAEMDPPPADDPTAVYQGGAFCADGIHED</sequence>
<dbReference type="Gene3D" id="3.40.50.720">
    <property type="entry name" value="NAD(P)-binding Rossmann-like Domain"/>
    <property type="match status" value="1"/>
</dbReference>
<evidence type="ECO:0000313" key="5">
    <source>
        <dbReference type="EMBL" id="WGW03000.1"/>
    </source>
</evidence>
<evidence type="ECO:0000256" key="1">
    <source>
        <dbReference type="ARBA" id="ARBA00007637"/>
    </source>
</evidence>
<dbReference type="RefSeq" id="WP_282299628.1">
    <property type="nucleotide sequence ID" value="NZ_CP124616.1"/>
</dbReference>
<dbReference type="Proteomes" id="UP001241605">
    <property type="component" value="Chromosome"/>
</dbReference>
<dbReference type="PANTHER" id="PTHR43103:SF5">
    <property type="entry name" value="4-EPIMERASE, PUTATIVE (AFU_ORTHOLOGUE AFUA_7G00360)-RELATED"/>
    <property type="match status" value="1"/>
</dbReference>
<dbReference type="EMBL" id="CP124616">
    <property type="protein sequence ID" value="WGW03000.1"/>
    <property type="molecule type" value="Genomic_DNA"/>
</dbReference>
<comment type="similarity">
    <text evidence="1">Belongs to the NAD(P)-dependent epimerase/dehydratase family.</text>
</comment>
<protein>
    <submittedName>
        <fullName evidence="5">NAD(P)-dependent oxidoreductase</fullName>
    </submittedName>
</protein>